<dbReference type="EMBL" id="JBHUOK010000021">
    <property type="protein sequence ID" value="MFD2789316.1"/>
    <property type="molecule type" value="Genomic_DNA"/>
</dbReference>
<gene>
    <name evidence="2" type="ORF">ACFS1K_06065</name>
</gene>
<keyword evidence="3" id="KW-1185">Reference proteome</keyword>
<dbReference type="PANTHER" id="PTHR11261:SF3">
    <property type="entry name" value="RETINOL-BINDING PROTEIN 3"/>
    <property type="match status" value="1"/>
</dbReference>
<dbReference type="RefSeq" id="WP_251808032.1">
    <property type="nucleotide sequence ID" value="NZ_JBHUOK010000021.1"/>
</dbReference>
<dbReference type="InterPro" id="IPR005151">
    <property type="entry name" value="Tail-specific_protease"/>
</dbReference>
<dbReference type="InterPro" id="IPR029045">
    <property type="entry name" value="ClpP/crotonase-like_dom_sf"/>
</dbReference>
<proteinExistence type="predicted"/>
<dbReference type="Pfam" id="PF03572">
    <property type="entry name" value="Peptidase_S41"/>
    <property type="match status" value="1"/>
</dbReference>
<evidence type="ECO:0000313" key="2">
    <source>
        <dbReference type="EMBL" id="MFD2789316.1"/>
    </source>
</evidence>
<dbReference type="Proteomes" id="UP001597532">
    <property type="component" value="Unassembled WGS sequence"/>
</dbReference>
<accession>A0ABW5VDC0</accession>
<dbReference type="PANTHER" id="PTHR11261">
    <property type="entry name" value="INTERPHOTORECEPTOR RETINOID-BINDING PROTEIN"/>
    <property type="match status" value="1"/>
</dbReference>
<comment type="caution">
    <text evidence="2">The sequence shown here is derived from an EMBL/GenBank/DDBJ whole genome shotgun (WGS) entry which is preliminary data.</text>
</comment>
<dbReference type="SUPFAM" id="SSF52096">
    <property type="entry name" value="ClpP/crotonase"/>
    <property type="match status" value="1"/>
</dbReference>
<dbReference type="Gene3D" id="3.90.226.10">
    <property type="entry name" value="2-enoyl-CoA Hydratase, Chain A, domain 1"/>
    <property type="match status" value="1"/>
</dbReference>
<feature type="domain" description="Tail specific protease" evidence="1">
    <location>
        <begin position="249"/>
        <end position="470"/>
    </location>
</feature>
<evidence type="ECO:0000313" key="3">
    <source>
        <dbReference type="Proteomes" id="UP001597532"/>
    </source>
</evidence>
<protein>
    <submittedName>
        <fullName evidence="2">S41 family peptidase</fullName>
    </submittedName>
</protein>
<organism evidence="2 3">
    <name type="scientific">Arenibacter antarcticus</name>
    <dbReference type="NCBI Taxonomy" id="2040469"/>
    <lineage>
        <taxon>Bacteria</taxon>
        <taxon>Pseudomonadati</taxon>
        <taxon>Bacteroidota</taxon>
        <taxon>Flavobacteriia</taxon>
        <taxon>Flavobacteriales</taxon>
        <taxon>Flavobacteriaceae</taxon>
        <taxon>Arenibacter</taxon>
    </lineage>
</organism>
<reference evidence="3" key="1">
    <citation type="journal article" date="2019" name="Int. J. Syst. Evol. Microbiol.">
        <title>The Global Catalogue of Microorganisms (GCM) 10K type strain sequencing project: providing services to taxonomists for standard genome sequencing and annotation.</title>
        <authorList>
            <consortium name="The Broad Institute Genomics Platform"/>
            <consortium name="The Broad Institute Genome Sequencing Center for Infectious Disease"/>
            <person name="Wu L."/>
            <person name="Ma J."/>
        </authorList>
    </citation>
    <scope>NUCLEOTIDE SEQUENCE [LARGE SCALE GENOMIC DNA]</scope>
    <source>
        <strain evidence="3">KCTC 52924</strain>
    </source>
</reference>
<name>A0ABW5VDC0_9FLAO</name>
<sequence length="495" mass="55645">MKSKLLTCIYLLAIISGCAPKMSNKYQDIVRKPAVNDTMNASKISKQEALQDLDEVAKIIKQNHSYIHTVDFNYQEALSEIKESLDDSVSVSVLALQIHKLVQHLGDSHAYVNNWMDLLPKQFAPAKYGIRNGRIFAYDLNVDSLLANQFPYVKSIDNVPIKKYFERAGAISSGEGSSESSKFFRGRQLMQYIGFMRSELGIAQGSTVEYVLESEDGLKEKKVVLPVSTKSDFTKPFGLTKVSSILPNNIGYLRMYSQNDTVLLKSIDSLMISFKDTQALIIDARQCGGGKRSNLQALFPYFMNMEDSPYIANVAKLRIPQDVSEFDPKGKLDVGDKKLKYIEDDDTTKDELEALHRFLTDFEPAYEASNTDFTDWYFMAMTAKPGKFYYDKPVYLIMDFGVGSAGDIFVSTFKNWRNVTLVGSPSNGRSGNSITTKLQHSGIPVRLSTMISYQKDGGLFDWVGIQPDVNIEPEISDWLEETDTVLDQVLIMANN</sequence>
<evidence type="ECO:0000259" key="1">
    <source>
        <dbReference type="Pfam" id="PF03572"/>
    </source>
</evidence>
<dbReference type="PROSITE" id="PS51257">
    <property type="entry name" value="PROKAR_LIPOPROTEIN"/>
    <property type="match status" value="1"/>
</dbReference>